<dbReference type="CDD" id="cd06553">
    <property type="entry name" value="ASCH_Ef3133_like"/>
    <property type="match status" value="1"/>
</dbReference>
<dbReference type="Pfam" id="PF04266">
    <property type="entry name" value="ASCH"/>
    <property type="match status" value="1"/>
</dbReference>
<evidence type="ECO:0000313" key="2">
    <source>
        <dbReference type="EMBL" id="GLT14470.1"/>
    </source>
</evidence>
<keyword evidence="3" id="KW-1185">Reference proteome</keyword>
<dbReference type="InterPro" id="IPR007374">
    <property type="entry name" value="ASCH_domain"/>
</dbReference>
<name>A0ABQ6EMW7_9VIBR</name>
<evidence type="ECO:0000313" key="3">
    <source>
        <dbReference type="Proteomes" id="UP001157156"/>
    </source>
</evidence>
<dbReference type="EMBL" id="BSPV01000004">
    <property type="protein sequence ID" value="GLT14470.1"/>
    <property type="molecule type" value="Genomic_DNA"/>
</dbReference>
<dbReference type="SUPFAM" id="SSF88697">
    <property type="entry name" value="PUA domain-like"/>
    <property type="match status" value="1"/>
</dbReference>
<dbReference type="PIRSF" id="PIRSF021320">
    <property type="entry name" value="DUF984"/>
    <property type="match status" value="1"/>
</dbReference>
<protein>
    <submittedName>
        <fullName evidence="2">RNA-binding protein</fullName>
    </submittedName>
</protein>
<gene>
    <name evidence="2" type="ORF">GCM10007931_14450</name>
</gene>
<dbReference type="InterPro" id="IPR015947">
    <property type="entry name" value="PUA-like_sf"/>
</dbReference>
<dbReference type="Proteomes" id="UP001157156">
    <property type="component" value="Unassembled WGS sequence"/>
</dbReference>
<accession>A0ABQ6EMW7</accession>
<feature type="domain" description="ASCH" evidence="1">
    <location>
        <begin position="35"/>
        <end position="158"/>
    </location>
</feature>
<reference evidence="3" key="1">
    <citation type="journal article" date="2019" name="Int. J. Syst. Evol. Microbiol.">
        <title>The Global Catalogue of Microorganisms (GCM) 10K type strain sequencing project: providing services to taxonomists for standard genome sequencing and annotation.</title>
        <authorList>
            <consortium name="The Broad Institute Genomics Platform"/>
            <consortium name="The Broad Institute Genome Sequencing Center for Infectious Disease"/>
            <person name="Wu L."/>
            <person name="Ma J."/>
        </authorList>
    </citation>
    <scope>NUCLEOTIDE SEQUENCE [LARGE SCALE GENOMIC DNA]</scope>
    <source>
        <strain evidence="3">NBRC 111146</strain>
    </source>
</reference>
<dbReference type="SMART" id="SM01022">
    <property type="entry name" value="ASCH"/>
    <property type="match status" value="1"/>
</dbReference>
<dbReference type="PANTHER" id="PTHR39203">
    <property type="entry name" value="CYTOPLASMIC PROTEIN-RELATED"/>
    <property type="match status" value="1"/>
</dbReference>
<organism evidence="2 3">
    <name type="scientific">Vibrio algivorus</name>
    <dbReference type="NCBI Taxonomy" id="1667024"/>
    <lineage>
        <taxon>Bacteria</taxon>
        <taxon>Pseudomonadati</taxon>
        <taxon>Pseudomonadota</taxon>
        <taxon>Gammaproteobacteria</taxon>
        <taxon>Vibrionales</taxon>
        <taxon>Vibrionaceae</taxon>
        <taxon>Vibrio</taxon>
    </lineage>
</organism>
<dbReference type="InterPro" id="IPR009326">
    <property type="entry name" value="DUF984"/>
</dbReference>
<evidence type="ECO:0000259" key="1">
    <source>
        <dbReference type="SMART" id="SM01022"/>
    </source>
</evidence>
<comment type="caution">
    <text evidence="2">The sequence shown here is derived from an EMBL/GenBank/DDBJ whole genome shotgun (WGS) entry which is preliminary data.</text>
</comment>
<dbReference type="Gene3D" id="3.10.400.10">
    <property type="entry name" value="Sulfate adenylyltransferase"/>
    <property type="match status" value="1"/>
</dbReference>
<dbReference type="PANTHER" id="PTHR39203:SF1">
    <property type="entry name" value="CYTOPLASMIC PROTEIN"/>
    <property type="match status" value="1"/>
</dbReference>
<proteinExistence type="predicted"/>
<sequence length="159" mass="18817">MEQWKMTPRAKSYLNHYLFSLNESLRRRYTSFNADFFCATEQDANTCAQLVIQGDKTATCSLKYWYEQANEPLPEVGHLQVVLNWDGEPQCIIETLEVFEIPFNQMTEQFAFDEGEGDKSLEHWRKAHKAFFEQECQQEGITFDENMMLVCERFKKVYP</sequence>